<dbReference type="Proteomes" id="UP000094669">
    <property type="component" value="Unassembled WGS sequence"/>
</dbReference>
<accession>A0ABX4YLE6</accession>
<organism evidence="3 4">
    <name type="scientific">Leptospira inadai serovar Lyme</name>
    <dbReference type="NCBI Taxonomy" id="293084"/>
    <lineage>
        <taxon>Bacteria</taxon>
        <taxon>Pseudomonadati</taxon>
        <taxon>Spirochaetota</taxon>
        <taxon>Spirochaetia</taxon>
        <taxon>Leptospirales</taxon>
        <taxon>Leptospiraceae</taxon>
        <taxon>Leptospira</taxon>
    </lineage>
</organism>
<comment type="caution">
    <text evidence="3">The sequence shown here is derived from an EMBL/GenBank/DDBJ whole genome shotgun (WGS) entry which is preliminary data.</text>
</comment>
<name>A0ABX4YLE6_9LEPT</name>
<feature type="domain" description="AsmA" evidence="2">
    <location>
        <begin position="13"/>
        <end position="246"/>
    </location>
</feature>
<sequence length="684" mass="77368">MRSWDVVSDYLEKKRIRILFCVSLIVILFLVLVYFPFLQRKEFYKEFLLNQISQATGLNIEVRDSDLIIFPFPGIELNHVSIKKNNVLLAVSNRIDLDISWFGLLRGVIELRDLSIEGGSLFLERRKDGSFDLLEYLKEGDQNQDQRSSVKLIPENLAPNLGLSAKNFIGIGLKNVEINNFTLEYKEDSHNREYRVYFYKSRSSVSFYGTELEFLFKGKIDEQPIDLQITAALQKSTTNWDKLQFKVVLNLEELSLSLLRDLFFIFPSADFSKTTITGRIEASKEENSSIHFKVRSLVKNLAYKGGIPFGKIKADVNFDLDPFERKISLSFVDALWEGVAKVTGTGSVNWKNRTVGQFDIHSDYADYHNLIKLCKLFQVRDDLFDPQSPPGIFYINAELNNLFAFKHRFLSVKGEAKYVYPMIAIPSFHAFIYNGEIVGKAKIFPFVPKIEVEGEAFRLQSDRILLPYLSERIISGELYSRFILETSIRDRSKETVAELFANMVGSGNLEIRNGELIGYANFMIPVLNTLGKIISFKGVDGRKFQFSDLKSDLRVKNNRLFFPNLSIEGSGMEVDGNGNLGFDKRIDMILYLRLGGKVVGQAAKIPILYKGIFGKGIPYIDPIWLGSVYAGSILLGPYLLPLGGPYGGGVAGSVIGEYVRDLWDGVNSLFGGSDDDTSKKPKGK</sequence>
<evidence type="ECO:0000313" key="3">
    <source>
        <dbReference type="EMBL" id="PNV76036.1"/>
    </source>
</evidence>
<dbReference type="InterPro" id="IPR052894">
    <property type="entry name" value="AsmA-related"/>
</dbReference>
<dbReference type="PANTHER" id="PTHR30441:SF8">
    <property type="entry name" value="DUF748 DOMAIN-CONTAINING PROTEIN"/>
    <property type="match status" value="1"/>
</dbReference>
<keyword evidence="1" id="KW-0812">Transmembrane</keyword>
<keyword evidence="4" id="KW-1185">Reference proteome</keyword>
<dbReference type="PANTHER" id="PTHR30441">
    <property type="entry name" value="DUF748 DOMAIN-CONTAINING PROTEIN"/>
    <property type="match status" value="1"/>
</dbReference>
<proteinExistence type="predicted"/>
<reference evidence="3" key="1">
    <citation type="submission" date="2018-01" db="EMBL/GenBank/DDBJ databases">
        <title>Genomic characterization of Leptospira inadai serogroup Lyme isolated from captured rat in Brazil and comparative analysis with human reference strain.</title>
        <authorList>
            <person name="Moreno L.Z."/>
            <person name="Loureiro A.P."/>
            <person name="Miraglia F."/>
            <person name="Kremer F.S."/>
            <person name="Eslabao M.R."/>
            <person name="Dellagostin O.A."/>
            <person name="Lilenbaum W."/>
            <person name="Moreno A.M."/>
        </authorList>
    </citation>
    <scope>NUCLEOTIDE SEQUENCE [LARGE SCALE GENOMIC DNA]</scope>
    <source>
        <strain evidence="3">M34/99</strain>
    </source>
</reference>
<dbReference type="RefSeq" id="WP_010416828.1">
    <property type="nucleotide sequence ID" value="NZ_MCRM02000004.1"/>
</dbReference>
<protein>
    <submittedName>
        <fullName evidence="3">AsmA family protein</fullName>
    </submittedName>
</protein>
<dbReference type="Pfam" id="PF05170">
    <property type="entry name" value="AsmA"/>
    <property type="match status" value="1"/>
</dbReference>
<keyword evidence="1" id="KW-0472">Membrane</keyword>
<gene>
    <name evidence="3" type="ORF">BES34_005910</name>
</gene>
<evidence type="ECO:0000313" key="4">
    <source>
        <dbReference type="Proteomes" id="UP000094669"/>
    </source>
</evidence>
<evidence type="ECO:0000259" key="2">
    <source>
        <dbReference type="Pfam" id="PF05170"/>
    </source>
</evidence>
<dbReference type="EMBL" id="MCRM02000004">
    <property type="protein sequence ID" value="PNV76036.1"/>
    <property type="molecule type" value="Genomic_DNA"/>
</dbReference>
<dbReference type="InterPro" id="IPR007844">
    <property type="entry name" value="AsmA"/>
</dbReference>
<keyword evidence="1" id="KW-1133">Transmembrane helix</keyword>
<evidence type="ECO:0000256" key="1">
    <source>
        <dbReference type="SAM" id="Phobius"/>
    </source>
</evidence>
<feature type="transmembrane region" description="Helical" evidence="1">
    <location>
        <begin position="18"/>
        <end position="37"/>
    </location>
</feature>